<name>F4C0X6_METSG</name>
<organism evidence="2 3">
    <name type="scientific">Methanothrix soehngenii (strain ATCC 5969 / DSM 3671 / JCM 10134 / NBRC 103675 / OCM 69 / GP-6)</name>
    <name type="common">Methanosaeta concilii</name>
    <dbReference type="NCBI Taxonomy" id="990316"/>
    <lineage>
        <taxon>Archaea</taxon>
        <taxon>Methanobacteriati</taxon>
        <taxon>Methanobacteriota</taxon>
        <taxon>Stenosarchaea group</taxon>
        <taxon>Methanomicrobia</taxon>
        <taxon>Methanotrichales</taxon>
        <taxon>Methanotrichaceae</taxon>
        <taxon>Methanothrix</taxon>
    </lineage>
</organism>
<dbReference type="KEGG" id="mcj:MCON_3562"/>
<proteinExistence type="predicted"/>
<dbReference type="EMBL" id="CP002566">
    <property type="protein sequence ID" value="AEB69773.1"/>
    <property type="molecule type" value="Genomic_DNA"/>
</dbReference>
<dbReference type="Proteomes" id="UP000007807">
    <property type="component" value="Plasmid pGP6"/>
</dbReference>
<dbReference type="RefSeq" id="WP_013729153.1">
    <property type="nucleotide sequence ID" value="NC_015430.1"/>
</dbReference>
<protein>
    <submittedName>
        <fullName evidence="2">Uncharacterized protein</fullName>
    </submittedName>
</protein>
<keyword evidence="1" id="KW-0175">Coiled coil</keyword>
<dbReference type="AlphaFoldDB" id="F4C0X6"/>
<sequence>MVLIEIAQKRGRMNDSILKFPTAVLELEQAMGELQGQIKGLTRIEMGDDGTPVVSGFSDEQAVARLQNELNETRSQRDELLEIIARIENVFAEHEKLPCSMESIDDRIKEIGQIGRDMQTRLNGLVIDLIVHNRAITLPEIWSHPDVRALEDGRAELIRAGAVELQELEKLKVALEPHLRDEGGLCDRAFYPHHYQPVMNPATISEMAL</sequence>
<dbReference type="InParanoid" id="F4C0X6"/>
<gene>
    <name evidence="2" type="ordered locus">MCON_3562</name>
</gene>
<keyword evidence="2" id="KW-0614">Plasmid</keyword>
<geneLocation type="plasmid" evidence="2 3">
    <name>pGP6</name>
</geneLocation>
<evidence type="ECO:0000256" key="1">
    <source>
        <dbReference type="SAM" id="Coils"/>
    </source>
</evidence>
<accession>F4C0X6</accession>
<evidence type="ECO:0000313" key="2">
    <source>
        <dbReference type="EMBL" id="AEB69773.1"/>
    </source>
</evidence>
<reference evidence="2 3" key="1">
    <citation type="journal article" date="2011" name="J. Bacteriol.">
        <title>Complete genome sequence of Methanosaeta concilii, a specialist in aceticlastic methanogenesis.</title>
        <authorList>
            <person name="Barber R.D."/>
            <person name="Zhang L."/>
            <person name="Harnack M."/>
            <person name="Olson M.V."/>
            <person name="Kaul R."/>
            <person name="Ingram-Smith C."/>
            <person name="Smith K.S."/>
        </authorList>
    </citation>
    <scope>NUCLEOTIDE SEQUENCE [LARGE SCALE GENOMIC DNA]</scope>
    <source>
        <strain evidence="3">ATCC 5969 / DSM 3671 / JCM 10134 / NBRC 103675 / OCM 69 / GP-6</strain>
        <plasmid evidence="2 3">pGP6</plasmid>
    </source>
</reference>
<dbReference type="HOGENOM" id="CLU_1313124_0_0_2"/>
<dbReference type="GeneID" id="10447625"/>
<feature type="coiled-coil region" evidence="1">
    <location>
        <begin position="63"/>
        <end position="90"/>
    </location>
</feature>
<keyword evidence="3" id="KW-1185">Reference proteome</keyword>
<evidence type="ECO:0000313" key="3">
    <source>
        <dbReference type="Proteomes" id="UP000007807"/>
    </source>
</evidence>